<keyword evidence="3" id="KW-1185">Reference proteome</keyword>
<organism evidence="2 3">
    <name type="scientific">Torulaspora globosa</name>
    <dbReference type="NCBI Taxonomy" id="48254"/>
    <lineage>
        <taxon>Eukaryota</taxon>
        <taxon>Fungi</taxon>
        <taxon>Dikarya</taxon>
        <taxon>Ascomycota</taxon>
        <taxon>Saccharomycotina</taxon>
        <taxon>Saccharomycetes</taxon>
        <taxon>Saccharomycetales</taxon>
        <taxon>Saccharomycetaceae</taxon>
        <taxon>Torulaspora</taxon>
    </lineage>
</organism>
<dbReference type="Proteomes" id="UP000510647">
    <property type="component" value="Chromosome 8"/>
</dbReference>
<accession>A0A7H9HZN4</accession>
<dbReference type="EMBL" id="CP059274">
    <property type="protein sequence ID" value="QLQ82387.1"/>
    <property type="molecule type" value="Genomic_DNA"/>
</dbReference>
<dbReference type="OrthoDB" id="4060917at2759"/>
<gene>
    <name evidence="2" type="ORF">HG537_0H01490</name>
</gene>
<evidence type="ECO:0008006" key="4">
    <source>
        <dbReference type="Google" id="ProtNLM"/>
    </source>
</evidence>
<dbReference type="AlphaFoldDB" id="A0A7H9HZN4"/>
<evidence type="ECO:0000313" key="2">
    <source>
        <dbReference type="EMBL" id="QLQ82387.1"/>
    </source>
</evidence>
<dbReference type="InterPro" id="IPR021861">
    <property type="entry name" value="THO_THOC1"/>
</dbReference>
<feature type="compositionally biased region" description="Basic and acidic residues" evidence="1">
    <location>
        <begin position="707"/>
        <end position="725"/>
    </location>
</feature>
<protein>
    <recommendedName>
        <fullName evidence="4">THO complex subunit HPR1</fullName>
    </recommendedName>
</protein>
<sequence>MEKLETLVQTCVDFVLPSFKQLAQRTDNILNEPLEESSFTTEILELKWPGIQNGEISGTNLDAFIVLVATRAISDTLIVENDQDESVLKNAIQVAAVILDFCFHSRKYRRNPATWSNAYFGLFSSVVDTLSWPRGLLEFWPYAESRIEWFKMCNSVEAVPFGTSNLVSYKQPLYDKLRYWNDLLTTVQNNSYLNTPLHYEMKFKLEKFLSELLPIFEESNFNRSAMFSTKLSSGNPWNKTINSNTRTDSSSENIFATDFNYVYSNLITNPLEFIYKPLEFKIDLDKTLNALLDAILDLEEDFHKQINISRKTVASINEKLNYAFPPDFEMTEFKVPNYIANSEKLNRERQTYWAGFIELRLSLSSLLQPTTFDISVAHPPTLYDQMMEPENDYFRKQFILQICFTMNLIRQIVTSSDVENYYKSCYQKERPSRSIKFDSLNEANHKKTVSLCDQILNNRINKFYRQRDPFFASIIEKLLNADEEFMKSKMDGFKSFHSFVIPQGAIQGHEIDFSFKKFGFVPLGNKSINNVWKIKIGLDQIQKCPNNAKDLFEELRSKLSSNDEQARSRDIIKDWQTLRRLRPQYLFEFKKVDEETGISGLFNEPPIIDNISKKRQAINSMLERLKEPHLRKLEAARKFNAERLKRKREQEAEHENVTVKQRKLDESELGQTDPTQEETENSRKSVEQTPELQDDQAHLNDGQIPKDGNEQTDVKEGSDVAKLSDKPSSVTESPKEQST</sequence>
<evidence type="ECO:0000313" key="3">
    <source>
        <dbReference type="Proteomes" id="UP000510647"/>
    </source>
</evidence>
<name>A0A7H9HZN4_9SACH</name>
<evidence type="ECO:0000256" key="1">
    <source>
        <dbReference type="SAM" id="MobiDB-lite"/>
    </source>
</evidence>
<proteinExistence type="predicted"/>
<feature type="compositionally biased region" description="Basic and acidic residues" evidence="1">
    <location>
        <begin position="644"/>
        <end position="666"/>
    </location>
</feature>
<feature type="region of interest" description="Disordered" evidence="1">
    <location>
        <begin position="644"/>
        <end position="739"/>
    </location>
</feature>
<dbReference type="Pfam" id="PF11957">
    <property type="entry name" value="efThoc1"/>
    <property type="match status" value="1"/>
</dbReference>
<reference evidence="2 3" key="1">
    <citation type="submission" date="2020-06" db="EMBL/GenBank/DDBJ databases">
        <title>The yeast mating-type switching endonuclease HO is a domesticated member of an unorthodox homing genetic element family.</title>
        <authorList>
            <person name="Coughlan A.Y."/>
            <person name="Lombardi L."/>
            <person name="Braun-Galleani S."/>
            <person name="Martos A.R."/>
            <person name="Galeote V."/>
            <person name="Bigey F."/>
            <person name="Dequin S."/>
            <person name="Byrne K.P."/>
            <person name="Wolfe K.H."/>
        </authorList>
    </citation>
    <scope>NUCLEOTIDE SEQUENCE [LARGE SCALE GENOMIC DNA]</scope>
    <source>
        <strain evidence="2 3">CBS2947</strain>
    </source>
</reference>